<feature type="compositionally biased region" description="Polar residues" evidence="1">
    <location>
        <begin position="193"/>
        <end position="212"/>
    </location>
</feature>
<dbReference type="PANTHER" id="PTHR15398">
    <property type="entry name" value="BROMODOMAIN-CONTAINING PROTEIN 8"/>
    <property type="match status" value="1"/>
</dbReference>
<accession>A0A8H7SBK6</accession>
<dbReference type="PANTHER" id="PTHR15398:SF4">
    <property type="entry name" value="BROMODOMAIN-CONTAINING PROTEIN 8 ISOFORM X1"/>
    <property type="match status" value="1"/>
</dbReference>
<dbReference type="InterPro" id="IPR001005">
    <property type="entry name" value="SANT/Myb"/>
</dbReference>
<evidence type="ECO:0000313" key="3">
    <source>
        <dbReference type="Proteomes" id="UP000646827"/>
    </source>
</evidence>
<sequence length="212" mass="24315">MSTTTAEWTVLEKLLLAQAVYKFGEDNWFQIARNLKQHSMLDRQPDFFNQKNCSLQYYLLIESLETEKRQAKANASAQDMPPVVKLAKQLYIQRIDELKQAIKVDDEKFLKLIAEIDEIRAGKWDSKLAEQIKTASIEENDSTTPTSTTEQRKQEQEQLANEKQPEKIREKSSQEASTSTTTTTLPSSPTNTAIVTDVQQQDTQMNPEETRN</sequence>
<proteinExistence type="predicted"/>
<protein>
    <recommendedName>
        <fullName evidence="4">Myb-like domain-containing protein</fullName>
    </recommendedName>
</protein>
<dbReference type="OrthoDB" id="1742084at2759"/>
<feature type="region of interest" description="Disordered" evidence="1">
    <location>
        <begin position="135"/>
        <end position="212"/>
    </location>
</feature>
<dbReference type="Gene3D" id="1.10.10.60">
    <property type="entry name" value="Homeodomain-like"/>
    <property type="match status" value="1"/>
</dbReference>
<name>A0A8H7SBK6_9FUNG</name>
<dbReference type="CDD" id="cd00167">
    <property type="entry name" value="SANT"/>
    <property type="match status" value="1"/>
</dbReference>
<evidence type="ECO:0008006" key="4">
    <source>
        <dbReference type="Google" id="ProtNLM"/>
    </source>
</evidence>
<reference evidence="2 3" key="1">
    <citation type="submission" date="2020-12" db="EMBL/GenBank/DDBJ databases">
        <title>Metabolic potential, ecology and presence of endohyphal bacteria is reflected in genomic diversity of Mucoromycotina.</title>
        <authorList>
            <person name="Muszewska A."/>
            <person name="Okrasinska A."/>
            <person name="Steczkiewicz K."/>
            <person name="Drgas O."/>
            <person name="Orlowska M."/>
            <person name="Perlinska-Lenart U."/>
            <person name="Aleksandrzak-Piekarczyk T."/>
            <person name="Szatraj K."/>
            <person name="Zielenkiewicz U."/>
            <person name="Pilsyk S."/>
            <person name="Malc E."/>
            <person name="Mieczkowski P."/>
            <person name="Kruszewska J.S."/>
            <person name="Biernat P."/>
            <person name="Pawlowska J."/>
        </authorList>
    </citation>
    <scope>NUCLEOTIDE SEQUENCE [LARGE SCALE GENOMIC DNA]</scope>
    <source>
        <strain evidence="2 3">CBS 142.35</strain>
    </source>
</reference>
<evidence type="ECO:0000313" key="2">
    <source>
        <dbReference type="EMBL" id="KAG2227294.1"/>
    </source>
</evidence>
<gene>
    <name evidence="2" type="ORF">INT45_004249</name>
</gene>
<dbReference type="EMBL" id="JAEPRB010000008">
    <property type="protein sequence ID" value="KAG2227294.1"/>
    <property type="molecule type" value="Genomic_DNA"/>
</dbReference>
<keyword evidence="3" id="KW-1185">Reference proteome</keyword>
<dbReference type="Proteomes" id="UP000646827">
    <property type="component" value="Unassembled WGS sequence"/>
</dbReference>
<dbReference type="SUPFAM" id="SSF46689">
    <property type="entry name" value="Homeodomain-like"/>
    <property type="match status" value="1"/>
</dbReference>
<comment type="caution">
    <text evidence="2">The sequence shown here is derived from an EMBL/GenBank/DDBJ whole genome shotgun (WGS) entry which is preliminary data.</text>
</comment>
<feature type="compositionally biased region" description="Low complexity" evidence="1">
    <location>
        <begin position="177"/>
        <end position="192"/>
    </location>
</feature>
<feature type="non-terminal residue" evidence="2">
    <location>
        <position position="212"/>
    </location>
</feature>
<evidence type="ECO:0000256" key="1">
    <source>
        <dbReference type="SAM" id="MobiDB-lite"/>
    </source>
</evidence>
<organism evidence="2 3">
    <name type="scientific">Circinella minor</name>
    <dbReference type="NCBI Taxonomy" id="1195481"/>
    <lineage>
        <taxon>Eukaryota</taxon>
        <taxon>Fungi</taxon>
        <taxon>Fungi incertae sedis</taxon>
        <taxon>Mucoromycota</taxon>
        <taxon>Mucoromycotina</taxon>
        <taxon>Mucoromycetes</taxon>
        <taxon>Mucorales</taxon>
        <taxon>Lichtheimiaceae</taxon>
        <taxon>Circinella</taxon>
    </lineage>
</organism>
<dbReference type="AlphaFoldDB" id="A0A8H7SBK6"/>
<feature type="compositionally biased region" description="Basic and acidic residues" evidence="1">
    <location>
        <begin position="163"/>
        <end position="173"/>
    </location>
</feature>
<dbReference type="InterPro" id="IPR009057">
    <property type="entry name" value="Homeodomain-like_sf"/>
</dbReference>
<dbReference type="GO" id="GO:0035267">
    <property type="term" value="C:NuA4 histone acetyltransferase complex"/>
    <property type="evidence" value="ECO:0007669"/>
    <property type="project" value="TreeGrafter"/>
</dbReference>